<evidence type="ECO:0000313" key="6">
    <source>
        <dbReference type="EMBL" id="KUK95711.1"/>
    </source>
</evidence>
<dbReference type="CDD" id="cd16442">
    <property type="entry name" value="BPL"/>
    <property type="match status" value="1"/>
</dbReference>
<dbReference type="InterPro" id="IPR004143">
    <property type="entry name" value="BPL_LPL_catalytic"/>
</dbReference>
<dbReference type="PATRIC" id="fig|301375.6.peg.844"/>
<dbReference type="Pfam" id="PF08279">
    <property type="entry name" value="HTH_11"/>
    <property type="match status" value="1"/>
</dbReference>
<dbReference type="AlphaFoldDB" id="A0A101FTZ4"/>
<feature type="domain" description="BPL/LPL catalytic" evidence="4">
    <location>
        <begin position="67"/>
        <end position="254"/>
    </location>
</feature>
<evidence type="ECO:0000313" key="8">
    <source>
        <dbReference type="Proteomes" id="UP000057043"/>
    </source>
</evidence>
<dbReference type="EMBL" id="LGHB01000028">
    <property type="protein sequence ID" value="KUK95711.1"/>
    <property type="molecule type" value="Genomic_DNA"/>
</dbReference>
<dbReference type="PANTHER" id="PTHR12835">
    <property type="entry name" value="BIOTIN PROTEIN LIGASE"/>
    <property type="match status" value="1"/>
</dbReference>
<sequence>MSREEIRGALVQRLGSWNSGQEMAKSLGISRAAVWKQVQLLRAEGYEIDASRRGYRLVSLPDVISTDLINAGLETKFVGRTVIYRPSVTSTNSEAGRIATSAENGTVVVAEVQTAGRGRMERSWHSPKGGIWMSVILKPKIPPALASRVNMASAVAAARALAGLYGLDVRIKWPNDLLVSGKKVCGILTEIGAEIDSLDYAVVGIGINANIDPSRLPEEWGATSISGLLGREVSRTELVQKVLEEMERAYEEVESSFDLVYVAWKRRSATVGQRVRIITRGGEFEGRAEALEADGALVVRRDDGPFERVLAGDCIHLRPIIEKVEE</sequence>
<dbReference type="InterPro" id="IPR008988">
    <property type="entry name" value="Transcriptional_repressor_C"/>
</dbReference>
<proteinExistence type="inferred from homology"/>
<dbReference type="EMBL" id="LGFT01000026">
    <property type="protein sequence ID" value="KUK44407.1"/>
    <property type="molecule type" value="Genomic_DNA"/>
</dbReference>
<keyword evidence="1 5" id="KW-0436">Ligase</keyword>
<dbReference type="InterPro" id="IPR004408">
    <property type="entry name" value="Biotin_CoA_COase_ligase"/>
</dbReference>
<dbReference type="NCBIfam" id="TIGR00121">
    <property type="entry name" value="birA_ligase"/>
    <property type="match status" value="1"/>
</dbReference>
<dbReference type="InterPro" id="IPR030855">
    <property type="entry name" value="Bifunct_BirA"/>
</dbReference>
<dbReference type="Proteomes" id="UP000057043">
    <property type="component" value="Unassembled WGS sequence"/>
</dbReference>
<protein>
    <submittedName>
        <fullName evidence="5">Biotin/acetyl-CoA-carboxylase ligase</fullName>
    </submittedName>
</protein>
<gene>
    <name evidence="5" type="ORF">XD72_1246</name>
    <name evidence="6" type="ORF">XE07_1651</name>
</gene>
<evidence type="ECO:0000313" key="7">
    <source>
        <dbReference type="Proteomes" id="UP000053961"/>
    </source>
</evidence>
<dbReference type="Proteomes" id="UP000053961">
    <property type="component" value="Unassembled WGS sequence"/>
</dbReference>
<dbReference type="InterPro" id="IPR036390">
    <property type="entry name" value="WH_DNA-bd_sf"/>
</dbReference>
<dbReference type="Gene3D" id="1.10.10.10">
    <property type="entry name" value="Winged helix-like DNA-binding domain superfamily/Winged helix DNA-binding domain"/>
    <property type="match status" value="1"/>
</dbReference>
<dbReference type="PROSITE" id="PS51733">
    <property type="entry name" value="BPL_LPL_CATALYTIC"/>
    <property type="match status" value="1"/>
</dbReference>
<reference evidence="7 8" key="2">
    <citation type="journal article" date="2015" name="MBio">
        <title>Genome-Resolved Metagenomic Analysis Reveals Roles for Candidate Phyla and Other Microbial Community Members in Biogeochemical Transformations in Oil Reservoirs.</title>
        <authorList>
            <person name="Hu P."/>
            <person name="Tom L."/>
            <person name="Singh A."/>
            <person name="Thomas B.C."/>
            <person name="Baker B.J."/>
            <person name="Piceno Y.M."/>
            <person name="Andersen G.L."/>
            <person name="Banfield J.F."/>
        </authorList>
    </citation>
    <scope>NUCLEOTIDE SEQUENCE [LARGE SCALE GENOMIC DNA]</scope>
    <source>
        <strain evidence="5">57_489</strain>
    </source>
</reference>
<dbReference type="SUPFAM" id="SSF46785">
    <property type="entry name" value="Winged helix' DNA-binding domain"/>
    <property type="match status" value="1"/>
</dbReference>
<dbReference type="Pfam" id="PF02237">
    <property type="entry name" value="BPL_C"/>
    <property type="match status" value="1"/>
</dbReference>
<organism evidence="5 8">
    <name type="scientific">Methanothrix harundinacea</name>
    <dbReference type="NCBI Taxonomy" id="301375"/>
    <lineage>
        <taxon>Archaea</taxon>
        <taxon>Methanobacteriati</taxon>
        <taxon>Methanobacteriota</taxon>
        <taxon>Stenosarchaea group</taxon>
        <taxon>Methanomicrobia</taxon>
        <taxon>Methanotrichales</taxon>
        <taxon>Methanotrichaceae</taxon>
        <taxon>Methanothrix</taxon>
    </lineage>
</organism>
<dbReference type="Pfam" id="PF03099">
    <property type="entry name" value="BPL_LplA_LipB"/>
    <property type="match status" value="1"/>
</dbReference>
<accession>A0A101FTZ4</accession>
<dbReference type="InterPro" id="IPR013196">
    <property type="entry name" value="HTH_11"/>
</dbReference>
<evidence type="ECO:0000256" key="2">
    <source>
        <dbReference type="ARBA" id="ARBA00022741"/>
    </source>
</evidence>
<evidence type="ECO:0000256" key="3">
    <source>
        <dbReference type="ARBA" id="ARBA00022840"/>
    </source>
</evidence>
<keyword evidence="2" id="KW-0547">Nucleotide-binding</keyword>
<dbReference type="GO" id="GO:0005737">
    <property type="term" value="C:cytoplasm"/>
    <property type="evidence" value="ECO:0007669"/>
    <property type="project" value="TreeGrafter"/>
</dbReference>
<dbReference type="SUPFAM" id="SSF55681">
    <property type="entry name" value="Class II aaRS and biotin synthetases"/>
    <property type="match status" value="1"/>
</dbReference>
<dbReference type="InterPro" id="IPR045864">
    <property type="entry name" value="aa-tRNA-synth_II/BPL/LPL"/>
</dbReference>
<comment type="caution">
    <text evidence="5">The sequence shown here is derived from an EMBL/GenBank/DDBJ whole genome shotgun (WGS) entry which is preliminary data.</text>
</comment>
<evidence type="ECO:0000256" key="1">
    <source>
        <dbReference type="ARBA" id="ARBA00022598"/>
    </source>
</evidence>
<keyword evidence="3" id="KW-0067">ATP-binding</keyword>
<dbReference type="GO" id="GO:0004077">
    <property type="term" value="F:biotin--[biotin carboxyl-carrier protein] ligase activity"/>
    <property type="evidence" value="ECO:0007669"/>
    <property type="project" value="InterPro"/>
</dbReference>
<dbReference type="PANTHER" id="PTHR12835:SF5">
    <property type="entry name" value="BIOTIN--PROTEIN LIGASE"/>
    <property type="match status" value="1"/>
</dbReference>
<dbReference type="Gene3D" id="3.30.930.10">
    <property type="entry name" value="Bira Bifunctional Protein, Domain 2"/>
    <property type="match status" value="1"/>
</dbReference>
<evidence type="ECO:0000313" key="5">
    <source>
        <dbReference type="EMBL" id="KUK44407.1"/>
    </source>
</evidence>
<dbReference type="Gene3D" id="2.30.30.100">
    <property type="match status" value="1"/>
</dbReference>
<dbReference type="InterPro" id="IPR036388">
    <property type="entry name" value="WH-like_DNA-bd_sf"/>
</dbReference>
<dbReference type="GO" id="GO:0005524">
    <property type="term" value="F:ATP binding"/>
    <property type="evidence" value="ECO:0007669"/>
    <property type="project" value="UniProtKB-KW"/>
</dbReference>
<evidence type="ECO:0000259" key="4">
    <source>
        <dbReference type="PROSITE" id="PS51733"/>
    </source>
</evidence>
<dbReference type="GO" id="GO:0006355">
    <property type="term" value="P:regulation of DNA-templated transcription"/>
    <property type="evidence" value="ECO:0007669"/>
    <property type="project" value="InterPro"/>
</dbReference>
<dbReference type="HAMAP" id="MF_00978">
    <property type="entry name" value="Bifunct_BirA"/>
    <property type="match status" value="1"/>
</dbReference>
<name>A0A101FTZ4_9EURY</name>
<dbReference type="SUPFAM" id="SSF50037">
    <property type="entry name" value="C-terminal domain of transcriptional repressors"/>
    <property type="match status" value="1"/>
</dbReference>
<dbReference type="InterPro" id="IPR003142">
    <property type="entry name" value="BPL_C"/>
</dbReference>
<reference evidence="6" key="1">
    <citation type="journal article" date="2015" name="MBio">
        <title>Genome-resolved metagenomic analysis reveals roles for candidate phyla and other microbial community members in biogeochemical transformations in oil reservoirs.</title>
        <authorList>
            <person name="Hu P."/>
            <person name="Tom L."/>
            <person name="Singh A."/>
            <person name="Thomas B.C."/>
            <person name="Baker B.J."/>
            <person name="Piceno Y.M."/>
            <person name="Andersen G.L."/>
            <person name="Banfield J.F."/>
        </authorList>
    </citation>
    <scope>NUCLEOTIDE SEQUENCE [LARGE SCALE GENOMIC DNA]</scope>
    <source>
        <strain evidence="6">56_747</strain>
    </source>
</reference>